<protein>
    <recommendedName>
        <fullName evidence="10">Imidazole glycerol phosphate synthase subunit HisH</fullName>
        <ecNumber evidence="10">4.3.2.10</ecNumber>
    </recommendedName>
    <alternativeName>
        <fullName evidence="10">IGP synthase glutaminase subunit</fullName>
        <ecNumber evidence="10">3.5.1.2</ecNumber>
    </alternativeName>
    <alternativeName>
        <fullName evidence="10">IGP synthase subunit HisH</fullName>
    </alternativeName>
    <alternativeName>
        <fullName evidence="10">ImGP synthase subunit HisH</fullName>
        <shortName evidence="10">IGPS subunit HisH</shortName>
    </alternativeName>
</protein>
<accession>A0A8J7YMX8</accession>
<comment type="catalytic activity">
    <reaction evidence="9 10">
        <text>L-glutamine + H2O = L-glutamate + NH4(+)</text>
        <dbReference type="Rhea" id="RHEA:15889"/>
        <dbReference type="ChEBI" id="CHEBI:15377"/>
        <dbReference type="ChEBI" id="CHEBI:28938"/>
        <dbReference type="ChEBI" id="CHEBI:29985"/>
        <dbReference type="ChEBI" id="CHEBI:58359"/>
        <dbReference type="EC" id="3.5.1.2"/>
    </reaction>
</comment>
<feature type="active site" evidence="10 11">
    <location>
        <position position="192"/>
    </location>
</feature>
<dbReference type="UniPathway" id="UPA00031">
    <property type="reaction ID" value="UER00010"/>
</dbReference>
<name>A0A8J7YMX8_9ARCH</name>
<sequence>MWCHGWDALKISVACYGVGNMHSITKAVRLTGAEVRVAKTPSELFPADGIILPGVGSFSAGSRWFVEERERVAERMREVPVLGICLGCQLLLDSSEEGAGRGLSLIPGTVRRLSARKVPNTGWERVYTRGENMLFSGIQNGEAFYFVHSFVPVPANSEDVAASTTLGWDGGAVSFVSAVAHENIFGVQFHPEKSSKQGLRLIGNFVEYCRRVNLCR</sequence>
<dbReference type="AlphaFoldDB" id="A0A8J7YMX8"/>
<keyword evidence="13" id="KW-0808">Transferase</keyword>
<gene>
    <name evidence="10 13" type="primary">hisH</name>
    <name evidence="13" type="ORF">J9259_00605</name>
    <name evidence="14" type="ORF">KIY12_02595</name>
</gene>
<dbReference type="Proteomes" id="UP000750197">
    <property type="component" value="Unassembled WGS sequence"/>
</dbReference>
<evidence type="ECO:0000256" key="7">
    <source>
        <dbReference type="ARBA" id="ARBA00023239"/>
    </source>
</evidence>
<dbReference type="GO" id="GO:0005737">
    <property type="term" value="C:cytoplasm"/>
    <property type="evidence" value="ECO:0007669"/>
    <property type="project" value="UniProtKB-SubCell"/>
</dbReference>
<dbReference type="GO" id="GO:0004359">
    <property type="term" value="F:glutaminase activity"/>
    <property type="evidence" value="ECO:0007669"/>
    <property type="project" value="UniProtKB-EC"/>
</dbReference>
<evidence type="ECO:0000256" key="1">
    <source>
        <dbReference type="ARBA" id="ARBA00005091"/>
    </source>
</evidence>
<dbReference type="Gene3D" id="3.40.50.880">
    <property type="match status" value="1"/>
</dbReference>
<dbReference type="SUPFAM" id="SSF52317">
    <property type="entry name" value="Class I glutamine amidotransferase-like"/>
    <property type="match status" value="1"/>
</dbReference>
<dbReference type="HAMAP" id="MF_00278">
    <property type="entry name" value="HisH"/>
    <property type="match status" value="1"/>
</dbReference>
<evidence type="ECO:0000256" key="5">
    <source>
        <dbReference type="ARBA" id="ARBA00022962"/>
    </source>
</evidence>
<keyword evidence="13" id="KW-0328">Glycosyltransferase</keyword>
<evidence type="ECO:0000313" key="15">
    <source>
        <dbReference type="Proteomes" id="UP000716004"/>
    </source>
</evidence>
<dbReference type="EC" id="3.5.1.2" evidence="10"/>
<keyword evidence="10" id="KW-0963">Cytoplasm</keyword>
<dbReference type="NCBIfam" id="TIGR01855">
    <property type="entry name" value="IMP_synth_hisH"/>
    <property type="match status" value="1"/>
</dbReference>
<dbReference type="EC" id="4.3.2.10" evidence="10"/>
<comment type="caution">
    <text evidence="13">The sequence shown here is derived from an EMBL/GenBank/DDBJ whole genome shotgun (WGS) entry which is preliminary data.</text>
</comment>
<reference evidence="13" key="1">
    <citation type="submission" date="2021-04" db="EMBL/GenBank/DDBJ databases">
        <title>Genomic insights into ecological role and evolution of a novel Thermoplasmata order Candidatus Sysuiplasmatales.</title>
        <authorList>
            <person name="Yuan Y."/>
        </authorList>
    </citation>
    <scope>NUCLEOTIDE SEQUENCE</scope>
    <source>
        <strain evidence="14">TUT19-bin139</strain>
        <strain evidence="13">YP2-bin.285</strain>
    </source>
</reference>
<dbReference type="InterPro" id="IPR017926">
    <property type="entry name" value="GATASE"/>
</dbReference>
<dbReference type="Pfam" id="PF00117">
    <property type="entry name" value="GATase"/>
    <property type="match status" value="1"/>
</dbReference>
<comment type="subcellular location">
    <subcellularLocation>
        <location evidence="10">Cytoplasm</location>
    </subcellularLocation>
</comment>
<dbReference type="PROSITE" id="PS51273">
    <property type="entry name" value="GATASE_TYPE_1"/>
    <property type="match status" value="1"/>
</dbReference>
<dbReference type="PIRSF" id="PIRSF000495">
    <property type="entry name" value="Amidotransf_hisH"/>
    <property type="match status" value="1"/>
</dbReference>
<evidence type="ECO:0000256" key="10">
    <source>
        <dbReference type="HAMAP-Rule" id="MF_00278"/>
    </source>
</evidence>
<dbReference type="Proteomes" id="UP000716004">
    <property type="component" value="Unassembled WGS sequence"/>
</dbReference>
<evidence type="ECO:0000259" key="12">
    <source>
        <dbReference type="Pfam" id="PF00117"/>
    </source>
</evidence>
<dbReference type="CDD" id="cd01748">
    <property type="entry name" value="GATase1_IGP_Synthase"/>
    <property type="match status" value="1"/>
</dbReference>
<dbReference type="GO" id="GO:0000105">
    <property type="term" value="P:L-histidine biosynthetic process"/>
    <property type="evidence" value="ECO:0007669"/>
    <property type="project" value="UniProtKB-UniRule"/>
</dbReference>
<keyword evidence="4 10" id="KW-0378">Hydrolase</keyword>
<proteinExistence type="inferred from homology"/>
<dbReference type="PANTHER" id="PTHR42701:SF1">
    <property type="entry name" value="IMIDAZOLE GLYCEROL PHOSPHATE SYNTHASE SUBUNIT HISH"/>
    <property type="match status" value="1"/>
</dbReference>
<dbReference type="GO" id="GO:0016829">
    <property type="term" value="F:lyase activity"/>
    <property type="evidence" value="ECO:0007669"/>
    <property type="project" value="UniProtKB-KW"/>
</dbReference>
<dbReference type="EMBL" id="JAGVSJ010000001">
    <property type="protein sequence ID" value="MBX8631016.1"/>
    <property type="molecule type" value="Genomic_DNA"/>
</dbReference>
<comment type="catalytic activity">
    <reaction evidence="8 10">
        <text>5-[(5-phospho-1-deoxy-D-ribulos-1-ylimino)methylamino]-1-(5-phospho-beta-D-ribosyl)imidazole-4-carboxamide + L-glutamine = D-erythro-1-(imidazol-4-yl)glycerol 3-phosphate + 5-amino-1-(5-phospho-beta-D-ribosyl)imidazole-4-carboxamide + L-glutamate + H(+)</text>
        <dbReference type="Rhea" id="RHEA:24793"/>
        <dbReference type="ChEBI" id="CHEBI:15378"/>
        <dbReference type="ChEBI" id="CHEBI:29985"/>
        <dbReference type="ChEBI" id="CHEBI:58278"/>
        <dbReference type="ChEBI" id="CHEBI:58359"/>
        <dbReference type="ChEBI" id="CHEBI:58475"/>
        <dbReference type="ChEBI" id="CHEBI:58525"/>
        <dbReference type="EC" id="4.3.2.10"/>
    </reaction>
</comment>
<comment type="pathway">
    <text evidence="1 10">Amino-acid biosynthesis; L-histidine biosynthesis; L-histidine from 5-phospho-alpha-D-ribose 1-diphosphate: step 5/9.</text>
</comment>
<keyword evidence="5 10" id="KW-0315">Glutamine amidotransferase</keyword>
<dbReference type="PANTHER" id="PTHR42701">
    <property type="entry name" value="IMIDAZOLE GLYCEROL PHOSPHATE SYNTHASE SUBUNIT HISH"/>
    <property type="match status" value="1"/>
</dbReference>
<dbReference type="EMBL" id="JAHEAC010000013">
    <property type="protein sequence ID" value="MBX8643604.1"/>
    <property type="molecule type" value="Genomic_DNA"/>
</dbReference>
<feature type="active site" evidence="10 11">
    <location>
        <position position="190"/>
    </location>
</feature>
<evidence type="ECO:0000256" key="8">
    <source>
        <dbReference type="ARBA" id="ARBA00047838"/>
    </source>
</evidence>
<evidence type="ECO:0000256" key="9">
    <source>
        <dbReference type="ARBA" id="ARBA00049534"/>
    </source>
</evidence>
<feature type="active site" description="Nucleophile" evidence="10 11">
    <location>
        <position position="85"/>
    </location>
</feature>
<dbReference type="GO" id="GO:0000107">
    <property type="term" value="F:imidazoleglycerol-phosphate synthase activity"/>
    <property type="evidence" value="ECO:0007669"/>
    <property type="project" value="UniProtKB-UniRule"/>
</dbReference>
<evidence type="ECO:0000256" key="3">
    <source>
        <dbReference type="ARBA" id="ARBA00022605"/>
    </source>
</evidence>
<organism evidence="13 15">
    <name type="scientific">Candidatus Sysuiplasma superficiale</name>
    <dbReference type="NCBI Taxonomy" id="2823368"/>
    <lineage>
        <taxon>Archaea</taxon>
        <taxon>Methanobacteriati</taxon>
        <taxon>Thermoplasmatota</taxon>
        <taxon>Thermoplasmata</taxon>
        <taxon>Candidatus Sysuiplasmatales</taxon>
        <taxon>Candidatus Sysuiplasmataceae</taxon>
        <taxon>Candidatus Sysuiplasma</taxon>
    </lineage>
</organism>
<evidence type="ECO:0000313" key="13">
    <source>
        <dbReference type="EMBL" id="MBX8631016.1"/>
    </source>
</evidence>
<dbReference type="InterPro" id="IPR010139">
    <property type="entry name" value="Imidazole-glycPsynth_HisH"/>
</dbReference>
<keyword evidence="6 10" id="KW-0368">Histidine biosynthesis</keyword>
<keyword evidence="7 10" id="KW-0456">Lyase</keyword>
<keyword evidence="3 10" id="KW-0028">Amino-acid biosynthesis</keyword>
<evidence type="ECO:0000256" key="4">
    <source>
        <dbReference type="ARBA" id="ARBA00022801"/>
    </source>
</evidence>
<comment type="function">
    <text evidence="10">IGPS catalyzes the conversion of PRFAR and glutamine to IGP, AICAR and glutamate. The HisH subunit catalyzes the hydrolysis of glutamine to glutamate and ammonia as part of the synthesis of IGP and AICAR. The resulting ammonia molecule is channeled to the active site of HisF.</text>
</comment>
<feature type="domain" description="Glutamine amidotransferase" evidence="12">
    <location>
        <begin position="19"/>
        <end position="205"/>
    </location>
</feature>
<evidence type="ECO:0000256" key="11">
    <source>
        <dbReference type="PIRSR" id="PIRSR000495-1"/>
    </source>
</evidence>
<comment type="subunit">
    <text evidence="2 10">Heterodimer of HisH and HisF.</text>
</comment>
<evidence type="ECO:0000256" key="2">
    <source>
        <dbReference type="ARBA" id="ARBA00011152"/>
    </source>
</evidence>
<evidence type="ECO:0000256" key="6">
    <source>
        <dbReference type="ARBA" id="ARBA00023102"/>
    </source>
</evidence>
<evidence type="ECO:0000313" key="14">
    <source>
        <dbReference type="EMBL" id="MBX8643604.1"/>
    </source>
</evidence>
<dbReference type="InterPro" id="IPR029062">
    <property type="entry name" value="Class_I_gatase-like"/>
</dbReference>